<dbReference type="Gene3D" id="1.10.940.10">
    <property type="entry name" value="NusB-like"/>
    <property type="match status" value="1"/>
</dbReference>
<dbReference type="NCBIfam" id="TIGR00563">
    <property type="entry name" value="rsmB"/>
    <property type="match status" value="1"/>
</dbReference>
<reference evidence="15 16" key="1">
    <citation type="submission" date="2023-07" db="EMBL/GenBank/DDBJ databases">
        <title>Sorghum-associated microbial communities from plants grown in Nebraska, USA.</title>
        <authorList>
            <person name="Schachtman D."/>
        </authorList>
    </citation>
    <scope>NUCLEOTIDE SEQUENCE [LARGE SCALE GENOMIC DNA]</scope>
    <source>
        <strain evidence="15 16">CC60</strain>
    </source>
</reference>
<keyword evidence="7 13" id="KW-0808">Transferase</keyword>
<evidence type="ECO:0000256" key="13">
    <source>
        <dbReference type="PROSITE-ProRule" id="PRU01023"/>
    </source>
</evidence>
<feature type="binding site" evidence="13">
    <location>
        <position position="304"/>
    </location>
    <ligand>
        <name>S-adenosyl-L-methionine</name>
        <dbReference type="ChEBI" id="CHEBI:59789"/>
    </ligand>
</feature>
<keyword evidence="5" id="KW-0698">rRNA processing</keyword>
<dbReference type="GO" id="GO:0032259">
    <property type="term" value="P:methylation"/>
    <property type="evidence" value="ECO:0007669"/>
    <property type="project" value="UniProtKB-KW"/>
</dbReference>
<comment type="subcellular location">
    <subcellularLocation>
        <location evidence="2">Cytoplasm</location>
    </subcellularLocation>
</comment>
<keyword evidence="9 13" id="KW-0694">RNA-binding</keyword>
<evidence type="ECO:0000256" key="10">
    <source>
        <dbReference type="ARBA" id="ARBA00030399"/>
    </source>
</evidence>
<evidence type="ECO:0000256" key="11">
    <source>
        <dbReference type="ARBA" id="ARBA00031088"/>
    </source>
</evidence>
<keyword evidence="4" id="KW-0963">Cytoplasm</keyword>
<proteinExistence type="inferred from homology"/>
<name>A0ABT9SVP6_9GAMM</name>
<dbReference type="EC" id="2.1.1.176" evidence="3"/>
<evidence type="ECO:0000256" key="7">
    <source>
        <dbReference type="ARBA" id="ARBA00022679"/>
    </source>
</evidence>
<dbReference type="InterPro" id="IPR054728">
    <property type="entry name" value="RsmB-like_ferredoxin"/>
</dbReference>
<feature type="binding site" evidence="13">
    <location>
        <position position="278"/>
    </location>
    <ligand>
        <name>S-adenosyl-L-methionine</name>
        <dbReference type="ChEBI" id="CHEBI:59789"/>
    </ligand>
</feature>
<evidence type="ECO:0000259" key="14">
    <source>
        <dbReference type="PROSITE" id="PS51686"/>
    </source>
</evidence>
<feature type="binding site" evidence="13">
    <location>
        <position position="323"/>
    </location>
    <ligand>
        <name>S-adenosyl-L-methionine</name>
        <dbReference type="ChEBI" id="CHEBI:59789"/>
    </ligand>
</feature>
<gene>
    <name evidence="15" type="ORF">J2T07_001241</name>
</gene>
<evidence type="ECO:0000256" key="5">
    <source>
        <dbReference type="ARBA" id="ARBA00022552"/>
    </source>
</evidence>
<evidence type="ECO:0000256" key="3">
    <source>
        <dbReference type="ARBA" id="ARBA00012140"/>
    </source>
</evidence>
<feature type="domain" description="SAM-dependent MTase RsmB/NOP-type" evidence="14">
    <location>
        <begin position="166"/>
        <end position="434"/>
    </location>
</feature>
<evidence type="ECO:0000256" key="9">
    <source>
        <dbReference type="ARBA" id="ARBA00022884"/>
    </source>
</evidence>
<dbReference type="InterPro" id="IPR029063">
    <property type="entry name" value="SAM-dependent_MTases_sf"/>
</dbReference>
<dbReference type="PRINTS" id="PR02008">
    <property type="entry name" value="RCMTFAMILY"/>
</dbReference>
<evidence type="ECO:0000256" key="1">
    <source>
        <dbReference type="ARBA" id="ARBA00002724"/>
    </source>
</evidence>
<accession>A0ABT9SVP6</accession>
<dbReference type="InterPro" id="IPR004573">
    <property type="entry name" value="rRNA_ssu_MeTfrase_B"/>
</dbReference>
<evidence type="ECO:0000313" key="16">
    <source>
        <dbReference type="Proteomes" id="UP001237737"/>
    </source>
</evidence>
<evidence type="ECO:0000256" key="4">
    <source>
        <dbReference type="ARBA" id="ARBA00022490"/>
    </source>
</evidence>
<dbReference type="InterPro" id="IPR001678">
    <property type="entry name" value="MeTrfase_RsmB-F_NOP2_dom"/>
</dbReference>
<dbReference type="Gene3D" id="3.40.50.150">
    <property type="entry name" value="Vaccinia Virus protein VP39"/>
    <property type="match status" value="1"/>
</dbReference>
<dbReference type="PANTHER" id="PTHR22807">
    <property type="entry name" value="NOP2 YEAST -RELATED NOL1/NOP2/FMU SUN DOMAIN-CONTAINING"/>
    <property type="match status" value="1"/>
</dbReference>
<dbReference type="RefSeq" id="WP_306848272.1">
    <property type="nucleotide sequence ID" value="NZ_JAUSSK010000002.1"/>
</dbReference>
<feature type="active site" description="Nucleophile" evidence="13">
    <location>
        <position position="376"/>
    </location>
</feature>
<organism evidence="15 16">
    <name type="scientific">Luteibacter jiangsuensis</name>
    <dbReference type="NCBI Taxonomy" id="637577"/>
    <lineage>
        <taxon>Bacteria</taxon>
        <taxon>Pseudomonadati</taxon>
        <taxon>Pseudomonadota</taxon>
        <taxon>Gammaproteobacteria</taxon>
        <taxon>Lysobacterales</taxon>
        <taxon>Rhodanobacteraceae</taxon>
        <taxon>Luteibacter</taxon>
    </lineage>
</organism>
<dbReference type="Pfam" id="PF01029">
    <property type="entry name" value="NusB"/>
    <property type="match status" value="1"/>
</dbReference>
<evidence type="ECO:0000256" key="2">
    <source>
        <dbReference type="ARBA" id="ARBA00004496"/>
    </source>
</evidence>
<dbReference type="InterPro" id="IPR035926">
    <property type="entry name" value="NusB-like_sf"/>
</dbReference>
<dbReference type="Pfam" id="PF22458">
    <property type="entry name" value="RsmF-B_ferredox"/>
    <property type="match status" value="1"/>
</dbReference>
<comment type="catalytic activity">
    <reaction evidence="12">
        <text>cytidine(967) in 16S rRNA + S-adenosyl-L-methionine = 5-methylcytidine(967) in 16S rRNA + S-adenosyl-L-homocysteine + H(+)</text>
        <dbReference type="Rhea" id="RHEA:42748"/>
        <dbReference type="Rhea" id="RHEA-COMP:10219"/>
        <dbReference type="Rhea" id="RHEA-COMP:10220"/>
        <dbReference type="ChEBI" id="CHEBI:15378"/>
        <dbReference type="ChEBI" id="CHEBI:57856"/>
        <dbReference type="ChEBI" id="CHEBI:59789"/>
        <dbReference type="ChEBI" id="CHEBI:74483"/>
        <dbReference type="ChEBI" id="CHEBI:82748"/>
        <dbReference type="EC" id="2.1.1.176"/>
    </reaction>
</comment>
<sequence length="439" mass="47586">MTRAISVRALAAEALADIALSGHSLREVADRALPRLPDSRDRALLTALLNEGARWWPRFDAALDRLLDKPIRRSEPVVHALLVAGLVQLEILELPGYAAVAATVEAVRELRRPRLAGLVNAVLRRWQRERETLLAELDAVPATRHAHPAWLAQAIASDWPAQVDGVLAAANMEPPLMLRANRRRVARAEVAEALRAVGQEVDLHPWLDDGLILPHSTDITRLPGFAQGHFAVQDGAAQVPADLLGLADGQRVLDACAAPGGKACHVLERATVSLVAVESEAHRVPRIRQNLERLGLEAEVIVGDAGDTTSWWDGRLFDRVMIDAPCSATGVIRRRPDVRLHRRAGDIDALVPQQERILAACWNVLAPGGRLLYVTCSLLRRENEGVVAAFLAGRDDAVAVPFTLPVGQAATVGWQILPGDGDLDGMYYALLEKSAINAA</sequence>
<dbReference type="InterPro" id="IPR006027">
    <property type="entry name" value="NusB_RsmB_TIM44"/>
</dbReference>
<protein>
    <recommendedName>
        <fullName evidence="3">16S rRNA (cytosine(967)-C(5))-methyltransferase</fullName>
        <ecNumber evidence="3">2.1.1.176</ecNumber>
    </recommendedName>
    <alternativeName>
        <fullName evidence="10">16S rRNA m5C967 methyltransferase</fullName>
    </alternativeName>
    <alternativeName>
        <fullName evidence="11">rRNA (cytosine-C(5)-)-methyltransferase RsmB</fullName>
    </alternativeName>
</protein>
<comment type="caution">
    <text evidence="15">The sequence shown here is derived from an EMBL/GenBank/DDBJ whole genome shotgun (WGS) entry which is preliminary data.</text>
</comment>
<dbReference type="PANTHER" id="PTHR22807:SF61">
    <property type="entry name" value="NOL1_NOP2_SUN FAMILY PROTEIN _ ANTITERMINATION NUSB DOMAIN-CONTAINING PROTEIN"/>
    <property type="match status" value="1"/>
</dbReference>
<keyword evidence="6 13" id="KW-0489">Methyltransferase</keyword>
<evidence type="ECO:0000256" key="6">
    <source>
        <dbReference type="ARBA" id="ARBA00022603"/>
    </source>
</evidence>
<dbReference type="SUPFAM" id="SSF53335">
    <property type="entry name" value="S-adenosyl-L-methionine-dependent methyltransferases"/>
    <property type="match status" value="1"/>
</dbReference>
<dbReference type="Proteomes" id="UP001237737">
    <property type="component" value="Unassembled WGS sequence"/>
</dbReference>
<dbReference type="NCBIfam" id="NF008149">
    <property type="entry name" value="PRK10901.1"/>
    <property type="match status" value="1"/>
</dbReference>
<keyword evidence="16" id="KW-1185">Reference proteome</keyword>
<dbReference type="Pfam" id="PF01189">
    <property type="entry name" value="Methyltr_RsmB-F"/>
    <property type="match status" value="1"/>
</dbReference>
<dbReference type="InterPro" id="IPR049560">
    <property type="entry name" value="MeTrfase_RsmB-F_NOP2_cat"/>
</dbReference>
<dbReference type="Gene3D" id="3.30.70.1170">
    <property type="entry name" value="Sun protein, domain 3"/>
    <property type="match status" value="1"/>
</dbReference>
<evidence type="ECO:0000256" key="8">
    <source>
        <dbReference type="ARBA" id="ARBA00022691"/>
    </source>
</evidence>
<dbReference type="GO" id="GO:0008168">
    <property type="term" value="F:methyltransferase activity"/>
    <property type="evidence" value="ECO:0007669"/>
    <property type="project" value="UniProtKB-KW"/>
</dbReference>
<comment type="similarity">
    <text evidence="13">Belongs to the class I-like SAM-binding methyltransferase superfamily. RsmB/NOP family.</text>
</comment>
<feature type="binding site" evidence="13">
    <location>
        <begin position="256"/>
        <end position="262"/>
    </location>
    <ligand>
        <name>S-adenosyl-L-methionine</name>
        <dbReference type="ChEBI" id="CHEBI:59789"/>
    </ligand>
</feature>
<dbReference type="PROSITE" id="PS51686">
    <property type="entry name" value="SAM_MT_RSMB_NOP"/>
    <property type="match status" value="1"/>
</dbReference>
<dbReference type="CDD" id="cd02440">
    <property type="entry name" value="AdoMet_MTases"/>
    <property type="match status" value="1"/>
</dbReference>
<dbReference type="SUPFAM" id="SSF48013">
    <property type="entry name" value="NusB-like"/>
    <property type="match status" value="1"/>
</dbReference>
<dbReference type="InterPro" id="IPR023267">
    <property type="entry name" value="RCMT"/>
</dbReference>
<evidence type="ECO:0000256" key="12">
    <source>
        <dbReference type="ARBA" id="ARBA00047283"/>
    </source>
</evidence>
<keyword evidence="8 13" id="KW-0949">S-adenosyl-L-methionine</keyword>
<evidence type="ECO:0000313" key="15">
    <source>
        <dbReference type="EMBL" id="MDQ0009064.1"/>
    </source>
</evidence>
<comment type="function">
    <text evidence="1">Specifically methylates the cytosine at position 967 (m5C967) of 16S rRNA.</text>
</comment>
<dbReference type="EMBL" id="JAUSSK010000002">
    <property type="protein sequence ID" value="MDQ0009064.1"/>
    <property type="molecule type" value="Genomic_DNA"/>
</dbReference>